<feature type="transmembrane region" description="Helical" evidence="11">
    <location>
        <begin position="867"/>
        <end position="890"/>
    </location>
</feature>
<feature type="transmembrane region" description="Helical" evidence="11">
    <location>
        <begin position="693"/>
        <end position="715"/>
    </location>
</feature>
<evidence type="ECO:0000256" key="2">
    <source>
        <dbReference type="ARBA" id="ARBA00009225"/>
    </source>
</evidence>
<dbReference type="Gene3D" id="1.20.1720.10">
    <property type="entry name" value="Multidrug resistance protein D"/>
    <property type="match status" value="1"/>
</dbReference>
<dbReference type="SUPFAM" id="SSF103473">
    <property type="entry name" value="MFS general substrate transporter"/>
    <property type="match status" value="2"/>
</dbReference>
<evidence type="ECO:0000256" key="8">
    <source>
        <dbReference type="ARBA" id="ARBA00022989"/>
    </source>
</evidence>
<protein>
    <recommendedName>
        <fullName evidence="12">Major facilitator superfamily (MFS) profile domain-containing protein</fullName>
    </recommendedName>
</protein>
<dbReference type="GO" id="GO:0004396">
    <property type="term" value="F:hexokinase activity"/>
    <property type="evidence" value="ECO:0007669"/>
    <property type="project" value="InterPro"/>
</dbReference>
<keyword evidence="7" id="KW-0067">ATP-binding</keyword>
<keyword evidence="5" id="KW-0547">Nucleotide-binding</keyword>
<dbReference type="Gene3D" id="1.20.1250.20">
    <property type="entry name" value="MFS general substrate transporter like domains"/>
    <property type="match status" value="1"/>
</dbReference>
<dbReference type="InterPro" id="IPR011701">
    <property type="entry name" value="MFS"/>
</dbReference>
<dbReference type="GO" id="GO:0005536">
    <property type="term" value="F:D-glucose binding"/>
    <property type="evidence" value="ECO:0007669"/>
    <property type="project" value="InterPro"/>
</dbReference>
<evidence type="ECO:0000256" key="3">
    <source>
        <dbReference type="ARBA" id="ARBA00022679"/>
    </source>
</evidence>
<dbReference type="UniPathway" id="UPA00109">
    <property type="reaction ID" value="UER00180"/>
</dbReference>
<evidence type="ECO:0000256" key="9">
    <source>
        <dbReference type="ARBA" id="ARBA00023136"/>
    </source>
</evidence>
<name>A0A8K0T3F7_9HYPO</name>
<evidence type="ECO:0000313" key="13">
    <source>
        <dbReference type="EMBL" id="KAH7328135.1"/>
    </source>
</evidence>
<evidence type="ECO:0000259" key="12">
    <source>
        <dbReference type="PROSITE" id="PS50850"/>
    </source>
</evidence>
<dbReference type="GO" id="GO:0001678">
    <property type="term" value="P:intracellular glucose homeostasis"/>
    <property type="evidence" value="ECO:0007669"/>
    <property type="project" value="InterPro"/>
</dbReference>
<organism evidence="13 14">
    <name type="scientific">Stachybotrys elegans</name>
    <dbReference type="NCBI Taxonomy" id="80388"/>
    <lineage>
        <taxon>Eukaryota</taxon>
        <taxon>Fungi</taxon>
        <taxon>Dikarya</taxon>
        <taxon>Ascomycota</taxon>
        <taxon>Pezizomycotina</taxon>
        <taxon>Sordariomycetes</taxon>
        <taxon>Hypocreomycetidae</taxon>
        <taxon>Hypocreales</taxon>
        <taxon>Stachybotryaceae</taxon>
        <taxon>Stachybotrys</taxon>
    </lineage>
</organism>
<dbReference type="InterPro" id="IPR001312">
    <property type="entry name" value="Hexokinase"/>
</dbReference>
<dbReference type="GO" id="GO:0006096">
    <property type="term" value="P:glycolytic process"/>
    <property type="evidence" value="ECO:0007669"/>
    <property type="project" value="UniProtKB-UniPathway"/>
</dbReference>
<evidence type="ECO:0000256" key="6">
    <source>
        <dbReference type="ARBA" id="ARBA00022777"/>
    </source>
</evidence>
<dbReference type="InterPro" id="IPR022673">
    <property type="entry name" value="Hexokinase_C"/>
</dbReference>
<dbReference type="Pfam" id="PF07690">
    <property type="entry name" value="MFS_1"/>
    <property type="match status" value="1"/>
</dbReference>
<comment type="similarity">
    <text evidence="2">Belongs to the hexokinase family.</text>
</comment>
<comment type="subcellular location">
    <subcellularLocation>
        <location evidence="1">Membrane</location>
        <topology evidence="1">Multi-pass membrane protein</topology>
    </subcellularLocation>
</comment>
<keyword evidence="14" id="KW-1185">Reference proteome</keyword>
<dbReference type="CDD" id="cd17502">
    <property type="entry name" value="MFS_Azr1_MDR_like"/>
    <property type="match status" value="1"/>
</dbReference>
<feature type="transmembrane region" description="Helical" evidence="11">
    <location>
        <begin position="666"/>
        <end position="687"/>
    </location>
</feature>
<evidence type="ECO:0000256" key="7">
    <source>
        <dbReference type="ARBA" id="ARBA00022840"/>
    </source>
</evidence>
<dbReference type="Gene3D" id="3.40.367.20">
    <property type="match status" value="1"/>
</dbReference>
<evidence type="ECO:0000256" key="1">
    <source>
        <dbReference type="ARBA" id="ARBA00004141"/>
    </source>
</evidence>
<dbReference type="Gene3D" id="3.30.420.40">
    <property type="match status" value="1"/>
</dbReference>
<evidence type="ECO:0000256" key="5">
    <source>
        <dbReference type="ARBA" id="ARBA00022741"/>
    </source>
</evidence>
<gene>
    <name evidence="13" type="ORF">B0I35DRAFT_448087</name>
</gene>
<dbReference type="InterPro" id="IPR020846">
    <property type="entry name" value="MFS_dom"/>
</dbReference>
<dbReference type="PRINTS" id="PR00475">
    <property type="entry name" value="HEXOKINASE"/>
</dbReference>
<dbReference type="CDD" id="cd24000">
    <property type="entry name" value="ASKHA_NBD_HK"/>
    <property type="match status" value="1"/>
</dbReference>
<dbReference type="AlphaFoldDB" id="A0A8K0T3F7"/>
<proteinExistence type="inferred from homology"/>
<dbReference type="InterPro" id="IPR036259">
    <property type="entry name" value="MFS_trans_sf"/>
</dbReference>
<evidence type="ECO:0000256" key="4">
    <source>
        <dbReference type="ARBA" id="ARBA00022692"/>
    </source>
</evidence>
<keyword evidence="9 11" id="KW-0472">Membrane</keyword>
<dbReference type="Pfam" id="PF03727">
    <property type="entry name" value="Hexokinase_2"/>
    <property type="match status" value="1"/>
</dbReference>
<feature type="transmembrane region" description="Helical" evidence="11">
    <location>
        <begin position="727"/>
        <end position="747"/>
    </location>
</feature>
<keyword evidence="4 11" id="KW-0812">Transmembrane</keyword>
<feature type="transmembrane region" description="Helical" evidence="11">
    <location>
        <begin position="931"/>
        <end position="951"/>
    </location>
</feature>
<reference evidence="13" key="1">
    <citation type="journal article" date="2021" name="Nat. Commun.">
        <title>Genetic determinants of endophytism in the Arabidopsis root mycobiome.</title>
        <authorList>
            <person name="Mesny F."/>
            <person name="Miyauchi S."/>
            <person name="Thiergart T."/>
            <person name="Pickel B."/>
            <person name="Atanasova L."/>
            <person name="Karlsson M."/>
            <person name="Huettel B."/>
            <person name="Barry K.W."/>
            <person name="Haridas S."/>
            <person name="Chen C."/>
            <person name="Bauer D."/>
            <person name="Andreopoulos W."/>
            <person name="Pangilinan J."/>
            <person name="LaButti K."/>
            <person name="Riley R."/>
            <person name="Lipzen A."/>
            <person name="Clum A."/>
            <person name="Drula E."/>
            <person name="Henrissat B."/>
            <person name="Kohler A."/>
            <person name="Grigoriev I.V."/>
            <person name="Martin F.M."/>
            <person name="Hacquard S."/>
        </authorList>
    </citation>
    <scope>NUCLEOTIDE SEQUENCE</scope>
    <source>
        <strain evidence="13">MPI-CAGE-CH-0235</strain>
    </source>
</reference>
<feature type="transmembrane region" description="Helical" evidence="11">
    <location>
        <begin position="902"/>
        <end position="924"/>
    </location>
</feature>
<dbReference type="EMBL" id="JAGPNK010000001">
    <property type="protein sequence ID" value="KAH7328135.1"/>
    <property type="molecule type" value="Genomic_DNA"/>
</dbReference>
<dbReference type="SUPFAM" id="SSF53067">
    <property type="entry name" value="Actin-like ATPase domain"/>
    <property type="match status" value="2"/>
</dbReference>
<dbReference type="InterPro" id="IPR043129">
    <property type="entry name" value="ATPase_NBD"/>
</dbReference>
<comment type="caution">
    <text evidence="13">The sequence shown here is derived from an EMBL/GenBank/DDBJ whole genome shotgun (WGS) entry which is preliminary data.</text>
</comment>
<dbReference type="PANTHER" id="PTHR23501:SF67">
    <property type="entry name" value="MFS MULTIDRUG EFFLUX TRANSPORTER (EUROFUNG)"/>
    <property type="match status" value="1"/>
</dbReference>
<feature type="region of interest" description="Disordered" evidence="10">
    <location>
        <begin position="531"/>
        <end position="551"/>
    </location>
</feature>
<dbReference type="InterPro" id="IPR005829">
    <property type="entry name" value="Sugar_transporter_CS"/>
</dbReference>
<dbReference type="GO" id="GO:0005524">
    <property type="term" value="F:ATP binding"/>
    <property type="evidence" value="ECO:0007669"/>
    <property type="project" value="UniProtKB-KW"/>
</dbReference>
<evidence type="ECO:0000256" key="11">
    <source>
        <dbReference type="SAM" id="Phobius"/>
    </source>
</evidence>
<feature type="transmembrane region" description="Helical" evidence="11">
    <location>
        <begin position="828"/>
        <end position="846"/>
    </location>
</feature>
<feature type="transmembrane region" description="Helical" evidence="11">
    <location>
        <begin position="957"/>
        <end position="982"/>
    </location>
</feature>
<dbReference type="PANTHER" id="PTHR23501">
    <property type="entry name" value="MAJOR FACILITATOR SUPERFAMILY"/>
    <property type="match status" value="1"/>
</dbReference>
<keyword evidence="6" id="KW-0418">Kinase</keyword>
<dbReference type="InterPro" id="IPR022672">
    <property type="entry name" value="Hexokinase_N"/>
</dbReference>
<dbReference type="OrthoDB" id="419537at2759"/>
<keyword evidence="3" id="KW-0808">Transferase</keyword>
<feature type="transmembrane region" description="Helical" evidence="11">
    <location>
        <begin position="1003"/>
        <end position="1024"/>
    </location>
</feature>
<feature type="transmembrane region" description="Helical" evidence="11">
    <location>
        <begin position="1065"/>
        <end position="1087"/>
    </location>
</feature>
<evidence type="ECO:0000313" key="14">
    <source>
        <dbReference type="Proteomes" id="UP000813444"/>
    </source>
</evidence>
<accession>A0A8K0T3F7</accession>
<dbReference type="GO" id="GO:0000329">
    <property type="term" value="C:fungal-type vacuole membrane"/>
    <property type="evidence" value="ECO:0007669"/>
    <property type="project" value="TreeGrafter"/>
</dbReference>
<keyword evidence="8 11" id="KW-1133">Transmembrane helix</keyword>
<feature type="domain" description="Major facilitator superfamily (MFS) profile" evidence="12">
    <location>
        <begin position="601"/>
        <end position="1092"/>
    </location>
</feature>
<dbReference type="PROSITE" id="PS50850">
    <property type="entry name" value="MFS"/>
    <property type="match status" value="1"/>
</dbReference>
<dbReference type="Pfam" id="PF00349">
    <property type="entry name" value="Hexokinase_1"/>
    <property type="match status" value="1"/>
</dbReference>
<evidence type="ECO:0000256" key="10">
    <source>
        <dbReference type="SAM" id="MobiDB-lite"/>
    </source>
</evidence>
<sequence length="1097" mass="118406">MASLDPLLDHFLGPLRIDLDLVHKLSRDFTSTFEYLAAESASQFLPTPISESILRPVGHVGSGRGGTNLRVGFVELLGKEALPSGSVRRHLEKSWPIDHRLKSQNADSLFQWIGQCIVEVVHQSLPLGVTFSFPMVQNSLSEAMLMSMGKGFAIESNTDLGSRLVQGYNISRTDDLPQIQVTAISNDSVSTLVSFIFKYHDTRHRRAAMGLILGTGCNATIPIRLSRLHPSKRPPHIRVLPGEDVDNARIAVNTEWSINGSAPPLRKLGLITPWDDIMDSQNEMPGFQPLEYMTAGRYLGELGRIIFVDYLTKTKGISRDTLPTKLLQKDSITTTFLSHYKPLGSNVLLSSLKTEFPESTASSSFLWSEELAAALYHIAKAIEVRAAGIIAAAVLALLTVGEEIPAERSDSSLEPREVGVGYTGGCIVHFQDYLVDCQEFLDRLVRRTMGDEPPVRIVLSPCHDGDRGAISLILSNQTFGLCLTSISLLAEADLDDARAAQLDLVSRSLPTAGPILEPEAPECGVLFATERKHHHHHHHHEDGDQDAGADDEETAPLLRARSSSVATAATSASSSAAQGAAARAPLPPFLKGTSRRRFWLIFAQVLTTNFISCFDSTIMASSHPVITSAFEAANAASWLSTAFLLTSTATQPLLGRLSDALGRKPLFVGCVAVFALATVWCACAGSIGSFILARAVCGVGAGGTMTLGAIITSDLVPIERRGAYQAYFNMTYGVGSSLGAALGGAMAESLGWRWEFGVQVPPLLLCLAISQAAIPGDIGLEGCAEHKSVWAAFAEFDTAGSLLLTVSVTFFILGLSLGGNMLPWSHPFVVASLCIFCVGFPVFFWVESRAAKPIVPLYLLRHSPRSNLIFSNALASVLSNAIFFNIPLFFQAVLLSSATDTGVRLVVPVLVASSIGAFTGFAITWTRRMKWPIVSGTSLYVVGCICLASLQRGLPPALYLLALVPFSLGQGLQFPGTTMCILGTSAQSEQAVVTSTLILWRNMGMVLGIAASSLVLQNSLLHYLNVFVHGELKEEVITRVRESVEAIVGLEQPYRDQVVSSYESALRLTFMCCVAVAVVSFLIVLPMKVPRLPTRKR</sequence>
<feature type="transmembrane region" description="Helical" evidence="11">
    <location>
        <begin position="801"/>
        <end position="822"/>
    </location>
</feature>
<dbReference type="GO" id="GO:0015174">
    <property type="term" value="F:basic amino acid transmembrane transporter activity"/>
    <property type="evidence" value="ECO:0007669"/>
    <property type="project" value="TreeGrafter"/>
</dbReference>
<dbReference type="Proteomes" id="UP000813444">
    <property type="component" value="Unassembled WGS sequence"/>
</dbReference>
<dbReference type="PROSITE" id="PS00216">
    <property type="entry name" value="SUGAR_TRANSPORT_1"/>
    <property type="match status" value="1"/>
</dbReference>
<dbReference type="PROSITE" id="PS51748">
    <property type="entry name" value="HEXOKINASE_2"/>
    <property type="match status" value="1"/>
</dbReference>